<comment type="caution">
    <text evidence="2">The sequence shown here is derived from an EMBL/GenBank/DDBJ whole genome shotgun (WGS) entry which is preliminary data.</text>
</comment>
<gene>
    <name evidence="2" type="ORF">GCM10011452_23170</name>
</gene>
<dbReference type="EMBL" id="BMYQ01000006">
    <property type="protein sequence ID" value="GGW33958.1"/>
    <property type="molecule type" value="Genomic_DNA"/>
</dbReference>
<keyword evidence="1" id="KW-0472">Membrane</keyword>
<keyword evidence="1" id="KW-1133">Transmembrane helix</keyword>
<dbReference type="Proteomes" id="UP000628984">
    <property type="component" value="Unassembled WGS sequence"/>
</dbReference>
<protein>
    <recommendedName>
        <fullName evidence="4">GlsB/YeaQ/YmgE family stress response membrane protein</fullName>
    </recommendedName>
</protein>
<feature type="transmembrane region" description="Helical" evidence="1">
    <location>
        <begin position="55"/>
        <end position="75"/>
    </location>
</feature>
<dbReference type="AlphaFoldDB" id="A0A918IY85"/>
<accession>A0A918IY85</accession>
<sequence>MTFLVLLIIGTAAGFLATRLMRLEVDVITTIALGVGGAWLSWMVLRFVMRLAGSVTLFIGAVLGAMALIWLWGWFKRR</sequence>
<reference evidence="2" key="2">
    <citation type="submission" date="2020-09" db="EMBL/GenBank/DDBJ databases">
        <authorList>
            <person name="Sun Q."/>
            <person name="Kim S."/>
        </authorList>
    </citation>
    <scope>NUCLEOTIDE SEQUENCE</scope>
    <source>
        <strain evidence="2">KCTC 23714</strain>
    </source>
</reference>
<evidence type="ECO:0000313" key="2">
    <source>
        <dbReference type="EMBL" id="GGW33958.1"/>
    </source>
</evidence>
<name>A0A918IY85_9RHOB</name>
<evidence type="ECO:0008006" key="4">
    <source>
        <dbReference type="Google" id="ProtNLM"/>
    </source>
</evidence>
<keyword evidence="1" id="KW-0812">Transmembrane</keyword>
<dbReference type="RefSeq" id="WP_189634022.1">
    <property type="nucleotide sequence ID" value="NZ_BMYQ01000006.1"/>
</dbReference>
<proteinExistence type="predicted"/>
<keyword evidence="3" id="KW-1185">Reference proteome</keyword>
<evidence type="ECO:0000256" key="1">
    <source>
        <dbReference type="SAM" id="Phobius"/>
    </source>
</evidence>
<evidence type="ECO:0000313" key="3">
    <source>
        <dbReference type="Proteomes" id="UP000628984"/>
    </source>
</evidence>
<feature type="transmembrane region" description="Helical" evidence="1">
    <location>
        <begin position="27"/>
        <end position="48"/>
    </location>
</feature>
<organism evidence="2 3">
    <name type="scientific">Gemmobacter lanyuensis</name>
    <dbReference type="NCBI Taxonomy" id="1054497"/>
    <lineage>
        <taxon>Bacteria</taxon>
        <taxon>Pseudomonadati</taxon>
        <taxon>Pseudomonadota</taxon>
        <taxon>Alphaproteobacteria</taxon>
        <taxon>Rhodobacterales</taxon>
        <taxon>Paracoccaceae</taxon>
        <taxon>Gemmobacter</taxon>
    </lineage>
</organism>
<reference evidence="2" key="1">
    <citation type="journal article" date="2014" name="Int. J. Syst. Evol. Microbiol.">
        <title>Complete genome sequence of Corynebacterium casei LMG S-19264T (=DSM 44701T), isolated from a smear-ripened cheese.</title>
        <authorList>
            <consortium name="US DOE Joint Genome Institute (JGI-PGF)"/>
            <person name="Walter F."/>
            <person name="Albersmeier A."/>
            <person name="Kalinowski J."/>
            <person name="Ruckert C."/>
        </authorList>
    </citation>
    <scope>NUCLEOTIDE SEQUENCE</scope>
    <source>
        <strain evidence="2">KCTC 23714</strain>
    </source>
</reference>